<dbReference type="RefSeq" id="WP_244705741.1">
    <property type="nucleotide sequence ID" value="NZ_BAAADN010000006.1"/>
</dbReference>
<reference evidence="2" key="2">
    <citation type="submission" date="2022-04" db="EMBL/GenBank/DDBJ databases">
        <title>Sequencing and genomic assembly of Halococcus dombrowskii.</title>
        <authorList>
            <person name="Lim S.W."/>
            <person name="MacLea K.S."/>
        </authorList>
    </citation>
    <scope>NUCLEOTIDE SEQUENCE</scope>
    <source>
        <strain evidence="2">H4</strain>
        <plasmid evidence="2">unnamed1</plasmid>
    </source>
</reference>
<organism evidence="1 4">
    <name type="scientific">Halococcus dombrowskii</name>
    <dbReference type="NCBI Taxonomy" id="179637"/>
    <lineage>
        <taxon>Archaea</taxon>
        <taxon>Methanobacteriati</taxon>
        <taxon>Methanobacteriota</taxon>
        <taxon>Stenosarchaea group</taxon>
        <taxon>Halobacteria</taxon>
        <taxon>Halobacteriales</taxon>
        <taxon>Halococcaceae</taxon>
        <taxon>Halococcus</taxon>
    </lineage>
</organism>
<dbReference type="Proteomes" id="UP000830542">
    <property type="component" value="Plasmid unnamed1"/>
</dbReference>
<evidence type="ECO:0000313" key="1">
    <source>
        <dbReference type="EMBL" id="GAA0452166.1"/>
    </source>
</evidence>
<evidence type="ECO:0008006" key="5">
    <source>
        <dbReference type="Google" id="ProtNLM"/>
    </source>
</evidence>
<dbReference type="EMBL" id="BAAADN010000006">
    <property type="protein sequence ID" value="GAA0452166.1"/>
    <property type="molecule type" value="Genomic_DNA"/>
</dbReference>
<reference evidence="1" key="1">
    <citation type="journal article" date="2014" name="Int. J. Syst. Evol. Microbiol.">
        <title>Complete genome sequence of Corynebacterium casei LMG S-19264T (=DSM 44701T), isolated from a smear-ripened cheese.</title>
        <authorList>
            <consortium name="US DOE Joint Genome Institute (JGI-PGF)"/>
            <person name="Walter F."/>
            <person name="Albersmeier A."/>
            <person name="Kalinowski J."/>
            <person name="Ruckert C."/>
        </authorList>
    </citation>
    <scope>NUCLEOTIDE SEQUENCE</scope>
    <source>
        <strain evidence="1">JCM 12289</strain>
    </source>
</reference>
<name>A0AAV3SDG4_HALDO</name>
<evidence type="ECO:0000313" key="4">
    <source>
        <dbReference type="Proteomes" id="UP001500962"/>
    </source>
</evidence>
<accession>A0AAV3SDG4</accession>
<dbReference type="Proteomes" id="UP001500962">
    <property type="component" value="Unassembled WGS sequence"/>
</dbReference>
<dbReference type="GeneID" id="71763064"/>
<keyword evidence="2" id="KW-0614">Plasmid</keyword>
<evidence type="ECO:0000313" key="2">
    <source>
        <dbReference type="EMBL" id="UOO96738.1"/>
    </source>
</evidence>
<evidence type="ECO:0000313" key="3">
    <source>
        <dbReference type="Proteomes" id="UP000830542"/>
    </source>
</evidence>
<keyword evidence="3" id="KW-1185">Reference proteome</keyword>
<reference evidence="1" key="3">
    <citation type="submission" date="2023-12" db="EMBL/GenBank/DDBJ databases">
        <authorList>
            <person name="Sun Q."/>
            <person name="Inoue M."/>
        </authorList>
    </citation>
    <scope>NUCLEOTIDE SEQUENCE</scope>
    <source>
        <strain evidence="1">JCM 12289</strain>
    </source>
</reference>
<geneLocation type="plasmid" evidence="2 3">
    <name>unnamed1</name>
</geneLocation>
<gene>
    <name evidence="1" type="ORF">GCM10008985_04820</name>
    <name evidence="2" type="ORF">MUK72_14410</name>
</gene>
<sequence>MTDTDDVLALSSGWGACEECGEDKSDVLRVGTLTDKRILCKECRQEDRRQ</sequence>
<dbReference type="AlphaFoldDB" id="A0AAV3SDG4"/>
<dbReference type="EMBL" id="CP095006">
    <property type="protein sequence ID" value="UOO96738.1"/>
    <property type="molecule type" value="Genomic_DNA"/>
</dbReference>
<protein>
    <recommendedName>
        <fullName evidence="5">DksA C4-type domain-containing protein</fullName>
    </recommendedName>
</protein>
<dbReference type="KEGG" id="hdo:MUK72_14410"/>
<proteinExistence type="predicted"/>